<dbReference type="Pfam" id="PF01478">
    <property type="entry name" value="Peptidase_A24"/>
    <property type="match status" value="1"/>
</dbReference>
<feature type="transmembrane region" description="Helical" evidence="10">
    <location>
        <begin position="6"/>
        <end position="26"/>
    </location>
</feature>
<evidence type="ECO:0000256" key="10">
    <source>
        <dbReference type="SAM" id="Phobius"/>
    </source>
</evidence>
<keyword evidence="5 9" id="KW-0812">Transmembrane</keyword>
<proteinExistence type="inferred from homology"/>
<keyword evidence="9" id="KW-0808">Transferase</keyword>
<dbReference type="Proteomes" id="UP000635142">
    <property type="component" value="Unassembled WGS sequence"/>
</dbReference>
<evidence type="ECO:0000256" key="7">
    <source>
        <dbReference type="ARBA" id="ARBA00023136"/>
    </source>
</evidence>
<dbReference type="InterPro" id="IPR050882">
    <property type="entry name" value="Prepilin_peptidase/N-MTase"/>
</dbReference>
<dbReference type="GO" id="GO:0004190">
    <property type="term" value="F:aspartic-type endopeptidase activity"/>
    <property type="evidence" value="ECO:0007669"/>
    <property type="project" value="UniProtKB-EC"/>
</dbReference>
<evidence type="ECO:0000256" key="1">
    <source>
        <dbReference type="ARBA" id="ARBA00004429"/>
    </source>
</evidence>
<reference evidence="13" key="1">
    <citation type="submission" date="2020-08" db="EMBL/GenBank/DDBJ databases">
        <title>Sulfitobacter aestuariivivens sp. nov., isolated from a tidal flat.</title>
        <authorList>
            <person name="Park S."/>
            <person name="Yoon J.-H."/>
        </authorList>
    </citation>
    <scope>NUCLEOTIDE SEQUENCE</scope>
    <source>
        <strain evidence="13">TSTF-M16</strain>
    </source>
</reference>
<evidence type="ECO:0000313" key="13">
    <source>
        <dbReference type="EMBL" id="MBD3664935.1"/>
    </source>
</evidence>
<dbReference type="PANTHER" id="PTHR30487:SF0">
    <property type="entry name" value="PREPILIN LEADER PEPTIDASE_N-METHYLTRANSFERASE-RELATED"/>
    <property type="match status" value="1"/>
</dbReference>
<keyword evidence="9" id="KW-0645">Protease</keyword>
<dbReference type="InterPro" id="IPR000045">
    <property type="entry name" value="Prepilin_IV_endopep_pep"/>
</dbReference>
<gene>
    <name evidence="13" type="ORF">H9Q16_13465</name>
</gene>
<feature type="transmembrane region" description="Helical" evidence="10">
    <location>
        <begin position="190"/>
        <end position="217"/>
    </location>
</feature>
<evidence type="ECO:0000259" key="12">
    <source>
        <dbReference type="Pfam" id="PF06750"/>
    </source>
</evidence>
<feature type="transmembrane region" description="Helical" evidence="10">
    <location>
        <begin position="229"/>
        <end position="248"/>
    </location>
</feature>
<keyword evidence="9" id="KW-0511">Multifunctional enzyme</keyword>
<keyword evidence="6 10" id="KW-1133">Transmembrane helix</keyword>
<dbReference type="EC" id="3.4.23.43" evidence="9"/>
<name>A0A927D4C6_9RHOB</name>
<feature type="transmembrane region" description="Helical" evidence="10">
    <location>
        <begin position="101"/>
        <end position="122"/>
    </location>
</feature>
<organism evidence="13 14">
    <name type="scientific">Sulfitobacter aestuariivivens</name>
    <dbReference type="NCBI Taxonomy" id="2766981"/>
    <lineage>
        <taxon>Bacteria</taxon>
        <taxon>Pseudomonadati</taxon>
        <taxon>Pseudomonadota</taxon>
        <taxon>Alphaproteobacteria</taxon>
        <taxon>Rhodobacterales</taxon>
        <taxon>Roseobacteraceae</taxon>
        <taxon>Sulfitobacter</taxon>
    </lineage>
</organism>
<dbReference type="InterPro" id="IPR010627">
    <property type="entry name" value="Prepilin_pept_A24_N"/>
</dbReference>
<keyword evidence="9" id="KW-0378">Hydrolase</keyword>
<comment type="subcellular location">
    <subcellularLocation>
        <location evidence="1">Cell inner membrane</location>
        <topology evidence="1">Multi-pass membrane protein</topology>
    </subcellularLocation>
    <subcellularLocation>
        <location evidence="9">Cell membrane</location>
        <topology evidence="9">Multi-pass membrane protein</topology>
    </subcellularLocation>
</comment>
<dbReference type="PANTHER" id="PTHR30487">
    <property type="entry name" value="TYPE 4 PREPILIN-LIKE PROTEINS LEADER PEPTIDE-PROCESSING ENZYME"/>
    <property type="match status" value="1"/>
</dbReference>
<feature type="transmembrane region" description="Helical" evidence="10">
    <location>
        <begin position="152"/>
        <end position="170"/>
    </location>
</feature>
<evidence type="ECO:0000259" key="11">
    <source>
        <dbReference type="Pfam" id="PF01478"/>
    </source>
</evidence>
<dbReference type="AlphaFoldDB" id="A0A927D4C6"/>
<dbReference type="EMBL" id="JACTAG010000002">
    <property type="protein sequence ID" value="MBD3664935.1"/>
    <property type="molecule type" value="Genomic_DNA"/>
</dbReference>
<evidence type="ECO:0000256" key="6">
    <source>
        <dbReference type="ARBA" id="ARBA00022989"/>
    </source>
</evidence>
<dbReference type="InterPro" id="IPR014032">
    <property type="entry name" value="Peptidase_A24A_bac"/>
</dbReference>
<dbReference type="PRINTS" id="PR00864">
    <property type="entry name" value="PREPILNPTASE"/>
</dbReference>
<accession>A0A927D4C6</accession>
<feature type="transmembrane region" description="Helical" evidence="10">
    <location>
        <begin position="128"/>
        <end position="145"/>
    </location>
</feature>
<dbReference type="GO" id="GO:0008168">
    <property type="term" value="F:methyltransferase activity"/>
    <property type="evidence" value="ECO:0007669"/>
    <property type="project" value="UniProtKB-KW"/>
</dbReference>
<keyword evidence="4" id="KW-0997">Cell inner membrane</keyword>
<sequence length="256" mass="26730">MQSDLYLSLLLLLVSPAVGSFLAVMIDRLPRGESVVRPRSACRTCGALLRVGQMVPLLSFIVQRGRCASCGAEIPSWVFYVELLALGSAVLALARGGDIQIVWLHALFLWLLIALAGADLLWFRLPDVLTGCLVLTGFLIAARPGGLTLSDAALGAAVGAGSFLALRIGYRIMRGREGLGLGDVKLMAGLGAFAGLYDLPLLVLIGALIALSVAVLQRMRAADALAGQRAIPFGAALCAAAAVLWVLGLPTLNGGW</sequence>
<comment type="catalytic activity">
    <reaction evidence="9">
        <text>Typically cleaves a -Gly-|-Phe- bond to release an N-terminal, basic peptide of 5-8 residues from type IV prepilin, and then N-methylates the new N-terminal amino group, the methyl donor being S-adenosyl-L-methionine.</text>
        <dbReference type="EC" id="3.4.23.43"/>
    </reaction>
</comment>
<comment type="caution">
    <text evidence="13">The sequence shown here is derived from an EMBL/GenBank/DDBJ whole genome shotgun (WGS) entry which is preliminary data.</text>
</comment>
<keyword evidence="3" id="KW-1003">Cell membrane</keyword>
<dbReference type="Gene3D" id="1.20.120.1220">
    <property type="match status" value="1"/>
</dbReference>
<dbReference type="RefSeq" id="WP_191075944.1">
    <property type="nucleotide sequence ID" value="NZ_JACTAG010000002.1"/>
</dbReference>
<feature type="domain" description="Prepilin peptidase A24 N-terminal" evidence="12">
    <location>
        <begin position="15"/>
        <end position="92"/>
    </location>
</feature>
<evidence type="ECO:0000256" key="5">
    <source>
        <dbReference type="ARBA" id="ARBA00022692"/>
    </source>
</evidence>
<feature type="transmembrane region" description="Helical" evidence="10">
    <location>
        <begin position="77"/>
        <end position="94"/>
    </location>
</feature>
<comment type="function">
    <text evidence="9">Plays an essential role in type IV pili and type II pseudopili formation by proteolytically removing the leader sequence from substrate proteins and subsequently monomethylating the alpha-amino group of the newly exposed N-terminal phenylalanine.</text>
</comment>
<keyword evidence="7 10" id="KW-0472">Membrane</keyword>
<dbReference type="Pfam" id="PF06750">
    <property type="entry name" value="A24_N_bact"/>
    <property type="match status" value="1"/>
</dbReference>
<comment type="similarity">
    <text evidence="2 8">Belongs to the peptidase A24 family.</text>
</comment>
<evidence type="ECO:0000256" key="4">
    <source>
        <dbReference type="ARBA" id="ARBA00022519"/>
    </source>
</evidence>
<evidence type="ECO:0000256" key="8">
    <source>
        <dbReference type="RuleBase" id="RU003793"/>
    </source>
</evidence>
<evidence type="ECO:0000256" key="3">
    <source>
        <dbReference type="ARBA" id="ARBA00022475"/>
    </source>
</evidence>
<evidence type="ECO:0000256" key="2">
    <source>
        <dbReference type="ARBA" id="ARBA00005801"/>
    </source>
</evidence>
<evidence type="ECO:0000313" key="14">
    <source>
        <dbReference type="Proteomes" id="UP000635142"/>
    </source>
</evidence>
<keyword evidence="14" id="KW-1185">Reference proteome</keyword>
<dbReference type="EC" id="2.1.1.-" evidence="9"/>
<keyword evidence="9" id="KW-0489">Methyltransferase</keyword>
<dbReference type="GO" id="GO:0005886">
    <property type="term" value="C:plasma membrane"/>
    <property type="evidence" value="ECO:0007669"/>
    <property type="project" value="UniProtKB-SubCell"/>
</dbReference>
<protein>
    <recommendedName>
        <fullName evidence="9">Prepilin leader peptidase/N-methyltransferase</fullName>
        <ecNumber evidence="9">2.1.1.-</ecNumber>
        <ecNumber evidence="9">3.4.23.43</ecNumber>
    </recommendedName>
</protein>
<feature type="domain" description="Prepilin type IV endopeptidase peptidase" evidence="11">
    <location>
        <begin position="107"/>
        <end position="214"/>
    </location>
</feature>
<dbReference type="GO" id="GO:0032259">
    <property type="term" value="P:methylation"/>
    <property type="evidence" value="ECO:0007669"/>
    <property type="project" value="UniProtKB-KW"/>
</dbReference>
<evidence type="ECO:0000256" key="9">
    <source>
        <dbReference type="RuleBase" id="RU003794"/>
    </source>
</evidence>
<dbReference type="GO" id="GO:0006465">
    <property type="term" value="P:signal peptide processing"/>
    <property type="evidence" value="ECO:0007669"/>
    <property type="project" value="TreeGrafter"/>
</dbReference>